<dbReference type="Proteomes" id="UP000297348">
    <property type="component" value="Unassembled WGS sequence"/>
</dbReference>
<reference evidence="2 3" key="1">
    <citation type="submission" date="2018-10" db="EMBL/GenBank/DDBJ databases">
        <title>Lactobacillus sp. R7 and Lactobacillus sp. R19 isolated from fermented mustard green product of Taiwan.</title>
        <authorList>
            <person name="Lin S.-T."/>
        </authorList>
    </citation>
    <scope>NUCLEOTIDE SEQUENCE [LARGE SCALE GENOMIC DNA]</scope>
    <source>
        <strain evidence="2 3">BCRC 81129</strain>
    </source>
</reference>
<proteinExistence type="predicted"/>
<sequence length="79" mass="9268">MLSAAGTTVAVSKKRQDTGKNRETLIDKEPHHPYNFKWTFKYYYEDIPRIGDFQKRFGSCEKRLMDSVALPQFHRDSAL</sequence>
<comment type="caution">
    <text evidence="2">The sequence shown here is derived from an EMBL/GenBank/DDBJ whole genome shotgun (WGS) entry which is preliminary data.</text>
</comment>
<dbReference type="EMBL" id="RKLX01000006">
    <property type="protein sequence ID" value="TGD19270.1"/>
    <property type="molecule type" value="Genomic_DNA"/>
</dbReference>
<feature type="compositionally biased region" description="Basic and acidic residues" evidence="1">
    <location>
        <begin position="14"/>
        <end position="26"/>
    </location>
</feature>
<evidence type="ECO:0000313" key="2">
    <source>
        <dbReference type="EMBL" id="TGD19270.1"/>
    </source>
</evidence>
<evidence type="ECO:0000313" key="3">
    <source>
        <dbReference type="Proteomes" id="UP000297348"/>
    </source>
</evidence>
<feature type="region of interest" description="Disordered" evidence="1">
    <location>
        <begin position="1"/>
        <end position="26"/>
    </location>
</feature>
<protein>
    <submittedName>
        <fullName evidence="2">Uncharacterized protein</fullName>
    </submittedName>
</protein>
<dbReference type="AlphaFoldDB" id="A0A4Z0J953"/>
<organism evidence="2 3">
    <name type="scientific">Levilactobacillus suantsaiihabitans</name>
    <dbReference type="NCBI Taxonomy" id="2487722"/>
    <lineage>
        <taxon>Bacteria</taxon>
        <taxon>Bacillati</taxon>
        <taxon>Bacillota</taxon>
        <taxon>Bacilli</taxon>
        <taxon>Lactobacillales</taxon>
        <taxon>Lactobacillaceae</taxon>
        <taxon>Levilactobacillus</taxon>
    </lineage>
</organism>
<keyword evidence="3" id="KW-1185">Reference proteome</keyword>
<gene>
    <name evidence="2" type="ORF">EGT51_05205</name>
</gene>
<name>A0A4Z0J953_9LACO</name>
<evidence type="ECO:0000256" key="1">
    <source>
        <dbReference type="SAM" id="MobiDB-lite"/>
    </source>
</evidence>
<feature type="compositionally biased region" description="Polar residues" evidence="1">
    <location>
        <begin position="1"/>
        <end position="10"/>
    </location>
</feature>
<accession>A0A4Z0J953</accession>